<organism evidence="1 2">
    <name type="scientific">Psilocybe cf. subviscida</name>
    <dbReference type="NCBI Taxonomy" id="2480587"/>
    <lineage>
        <taxon>Eukaryota</taxon>
        <taxon>Fungi</taxon>
        <taxon>Dikarya</taxon>
        <taxon>Basidiomycota</taxon>
        <taxon>Agaricomycotina</taxon>
        <taxon>Agaricomycetes</taxon>
        <taxon>Agaricomycetidae</taxon>
        <taxon>Agaricales</taxon>
        <taxon>Agaricineae</taxon>
        <taxon>Strophariaceae</taxon>
        <taxon>Psilocybe</taxon>
    </lineage>
</organism>
<accession>A0A8H5B0L9</accession>
<dbReference type="EMBL" id="JAACJJ010000044">
    <property type="protein sequence ID" value="KAF5314400.1"/>
    <property type="molecule type" value="Genomic_DNA"/>
</dbReference>
<comment type="caution">
    <text evidence="1">The sequence shown here is derived from an EMBL/GenBank/DDBJ whole genome shotgun (WGS) entry which is preliminary data.</text>
</comment>
<evidence type="ECO:0000313" key="1">
    <source>
        <dbReference type="EMBL" id="KAF5314400.1"/>
    </source>
</evidence>
<keyword evidence="2" id="KW-1185">Reference proteome</keyword>
<sequence>MPQDPDTQRWPISCITDEMYKKFREMLETVILTIPQPFPIRSIPQKLEDGNSLIRESLNHAIQKHILEKLRELDTVDDGIRETQMTDIFMLIKHEEIVYLGRGIASMTLERRGAANFCGQLRAPLRDDEQPQRRVQRTPGCHTPEVHTFLSTKIFSLRDGSIHDFCLKTTVKRSWIAHT</sequence>
<evidence type="ECO:0000313" key="2">
    <source>
        <dbReference type="Proteomes" id="UP000567179"/>
    </source>
</evidence>
<proteinExistence type="predicted"/>
<gene>
    <name evidence="1" type="ORF">D9619_011816</name>
</gene>
<dbReference type="Proteomes" id="UP000567179">
    <property type="component" value="Unassembled WGS sequence"/>
</dbReference>
<dbReference type="AlphaFoldDB" id="A0A8H5B0L9"/>
<reference evidence="1 2" key="1">
    <citation type="journal article" date="2020" name="ISME J.">
        <title>Uncovering the hidden diversity of litter-decomposition mechanisms in mushroom-forming fungi.</title>
        <authorList>
            <person name="Floudas D."/>
            <person name="Bentzer J."/>
            <person name="Ahren D."/>
            <person name="Johansson T."/>
            <person name="Persson P."/>
            <person name="Tunlid A."/>
        </authorList>
    </citation>
    <scope>NUCLEOTIDE SEQUENCE [LARGE SCALE GENOMIC DNA]</scope>
    <source>
        <strain evidence="1 2">CBS 101986</strain>
    </source>
</reference>
<name>A0A8H5B0L9_9AGAR</name>
<protein>
    <submittedName>
        <fullName evidence="1">Uncharacterized protein</fullName>
    </submittedName>
</protein>